<feature type="domain" description="Rhodopsin" evidence="8">
    <location>
        <begin position="64"/>
        <end position="309"/>
    </location>
</feature>
<evidence type="ECO:0000256" key="6">
    <source>
        <dbReference type="SAM" id="MobiDB-lite"/>
    </source>
</evidence>
<protein>
    <recommendedName>
        <fullName evidence="8">Rhodopsin domain-containing protein</fullName>
    </recommendedName>
</protein>
<keyword evidence="3 7" id="KW-1133">Transmembrane helix</keyword>
<dbReference type="Proteomes" id="UP001172155">
    <property type="component" value="Unassembled WGS sequence"/>
</dbReference>
<evidence type="ECO:0000256" key="5">
    <source>
        <dbReference type="ARBA" id="ARBA00038359"/>
    </source>
</evidence>
<dbReference type="PANTHER" id="PTHR33048">
    <property type="entry name" value="PTH11-LIKE INTEGRAL MEMBRANE PROTEIN (AFU_ORTHOLOGUE AFUA_5G11245)"/>
    <property type="match status" value="1"/>
</dbReference>
<comment type="similarity">
    <text evidence="5">Belongs to the SAT4 family.</text>
</comment>
<name>A0AA40EIF8_9PEZI</name>
<organism evidence="9 10">
    <name type="scientific">Schizothecium vesticola</name>
    <dbReference type="NCBI Taxonomy" id="314040"/>
    <lineage>
        <taxon>Eukaryota</taxon>
        <taxon>Fungi</taxon>
        <taxon>Dikarya</taxon>
        <taxon>Ascomycota</taxon>
        <taxon>Pezizomycotina</taxon>
        <taxon>Sordariomycetes</taxon>
        <taxon>Sordariomycetidae</taxon>
        <taxon>Sordariales</taxon>
        <taxon>Schizotheciaceae</taxon>
        <taxon>Schizothecium</taxon>
    </lineage>
</organism>
<evidence type="ECO:0000313" key="10">
    <source>
        <dbReference type="Proteomes" id="UP001172155"/>
    </source>
</evidence>
<accession>A0AA40EIF8</accession>
<evidence type="ECO:0000256" key="3">
    <source>
        <dbReference type="ARBA" id="ARBA00022989"/>
    </source>
</evidence>
<dbReference type="InterPro" id="IPR052337">
    <property type="entry name" value="SAT4-like"/>
</dbReference>
<comment type="caution">
    <text evidence="9">The sequence shown here is derived from an EMBL/GenBank/DDBJ whole genome shotgun (WGS) entry which is preliminary data.</text>
</comment>
<evidence type="ECO:0000256" key="4">
    <source>
        <dbReference type="ARBA" id="ARBA00023136"/>
    </source>
</evidence>
<proteinExistence type="inferred from homology"/>
<dbReference type="AlphaFoldDB" id="A0AA40EIF8"/>
<dbReference type="GO" id="GO:0016020">
    <property type="term" value="C:membrane"/>
    <property type="evidence" value="ECO:0007669"/>
    <property type="project" value="UniProtKB-SubCell"/>
</dbReference>
<feature type="region of interest" description="Disordered" evidence="6">
    <location>
        <begin position="1"/>
        <end position="20"/>
    </location>
</feature>
<feature type="region of interest" description="Disordered" evidence="6">
    <location>
        <begin position="322"/>
        <end position="346"/>
    </location>
</feature>
<evidence type="ECO:0000256" key="7">
    <source>
        <dbReference type="SAM" id="Phobius"/>
    </source>
</evidence>
<feature type="transmembrane region" description="Helical" evidence="7">
    <location>
        <begin position="46"/>
        <end position="67"/>
    </location>
</feature>
<dbReference type="InterPro" id="IPR049326">
    <property type="entry name" value="Rhodopsin_dom_fungi"/>
</dbReference>
<evidence type="ECO:0000256" key="2">
    <source>
        <dbReference type="ARBA" id="ARBA00022692"/>
    </source>
</evidence>
<evidence type="ECO:0000259" key="8">
    <source>
        <dbReference type="Pfam" id="PF20684"/>
    </source>
</evidence>
<feature type="transmembrane region" description="Helical" evidence="7">
    <location>
        <begin position="118"/>
        <end position="143"/>
    </location>
</feature>
<dbReference type="PANTHER" id="PTHR33048:SF129">
    <property type="entry name" value="INTEGRAL MEMBRANE PROTEIN-RELATED"/>
    <property type="match status" value="1"/>
</dbReference>
<feature type="transmembrane region" description="Helical" evidence="7">
    <location>
        <begin position="155"/>
        <end position="174"/>
    </location>
</feature>
<evidence type="ECO:0000313" key="9">
    <source>
        <dbReference type="EMBL" id="KAK0737913.1"/>
    </source>
</evidence>
<keyword evidence="4 7" id="KW-0472">Membrane</keyword>
<feature type="transmembrane region" description="Helical" evidence="7">
    <location>
        <begin position="241"/>
        <end position="259"/>
    </location>
</feature>
<dbReference type="EMBL" id="JAUKUD010000007">
    <property type="protein sequence ID" value="KAK0737913.1"/>
    <property type="molecule type" value="Genomic_DNA"/>
</dbReference>
<feature type="transmembrane region" description="Helical" evidence="7">
    <location>
        <begin position="79"/>
        <end position="98"/>
    </location>
</feature>
<keyword evidence="10" id="KW-1185">Reference proteome</keyword>
<dbReference type="Pfam" id="PF20684">
    <property type="entry name" value="Fung_rhodopsin"/>
    <property type="match status" value="1"/>
</dbReference>
<reference evidence="9" key="1">
    <citation type="submission" date="2023-06" db="EMBL/GenBank/DDBJ databases">
        <title>Genome-scale phylogeny and comparative genomics of the fungal order Sordariales.</title>
        <authorList>
            <consortium name="Lawrence Berkeley National Laboratory"/>
            <person name="Hensen N."/>
            <person name="Bonometti L."/>
            <person name="Westerberg I."/>
            <person name="Brannstrom I.O."/>
            <person name="Guillou S."/>
            <person name="Cros-Aarteil S."/>
            <person name="Calhoun S."/>
            <person name="Haridas S."/>
            <person name="Kuo A."/>
            <person name="Mondo S."/>
            <person name="Pangilinan J."/>
            <person name="Riley R."/>
            <person name="LaButti K."/>
            <person name="Andreopoulos B."/>
            <person name="Lipzen A."/>
            <person name="Chen C."/>
            <person name="Yanf M."/>
            <person name="Daum C."/>
            <person name="Ng V."/>
            <person name="Clum A."/>
            <person name="Steindorff A."/>
            <person name="Ohm R."/>
            <person name="Martin F."/>
            <person name="Silar P."/>
            <person name="Natvig D."/>
            <person name="Lalanne C."/>
            <person name="Gautier V."/>
            <person name="Ament-velasquez S.L."/>
            <person name="Kruys A."/>
            <person name="Hutchinson M.I."/>
            <person name="Powell A.J."/>
            <person name="Barry K."/>
            <person name="Miller A.N."/>
            <person name="Grigoriev I.V."/>
            <person name="Debuchy R."/>
            <person name="Gladieux P."/>
            <person name="Thoren M.H."/>
            <person name="Johannesson H."/>
        </authorList>
    </citation>
    <scope>NUCLEOTIDE SEQUENCE</scope>
    <source>
        <strain evidence="9">SMH3187-1</strain>
    </source>
</reference>
<evidence type="ECO:0000256" key="1">
    <source>
        <dbReference type="ARBA" id="ARBA00004141"/>
    </source>
</evidence>
<comment type="subcellular location">
    <subcellularLocation>
        <location evidence="1">Membrane</location>
        <topology evidence="1">Multi-pass membrane protein</topology>
    </subcellularLocation>
</comment>
<keyword evidence="2 7" id="KW-0812">Transmembrane</keyword>
<gene>
    <name evidence="9" type="ORF">B0T18DRAFT_432823</name>
</gene>
<sequence>MSADAIPTAPTGPDGGGGFDAPGLNFTGPPAAFFIVGPREAKLCQVYVAATTVLVALSLLTYGARIYTRIKPGWKNLGLDDYFITAGVILSLIDWGLITPSMYPTEGLQVATERATVTAAYSWIAIGVWGLAMTCIKLSICFTLLRIQQQLAWRLFIYAIMAIQVVYGVGNLVFNLTACRPLQASWDFALALSLPGACLETKYMAAASNTGSAINITTDVLLSLAPAVFLRKLNRPLRERLFICFLMGLGLFATLSSILKTVEVQKFYDPSTPITDFFPIGITISTWTVLEQMSGILAACIPANKGVLQQCLGKVGVSLHESRSRPGRSGYIKDGPGFSGMGGTTLTSQMGSRFERAGKEDLMDEEERYLELAERRNVATPRSGSAVSAASLREGDLRLPTQGV</sequence>
<feature type="region of interest" description="Disordered" evidence="6">
    <location>
        <begin position="380"/>
        <end position="404"/>
    </location>
</feature>